<evidence type="ECO:0000313" key="3">
    <source>
        <dbReference type="Proteomes" id="UP000485058"/>
    </source>
</evidence>
<feature type="non-terminal residue" evidence="2">
    <location>
        <position position="1"/>
    </location>
</feature>
<name>A0A699ZG57_HAELA</name>
<organism evidence="2 3">
    <name type="scientific">Haematococcus lacustris</name>
    <name type="common">Green alga</name>
    <name type="synonym">Haematococcus pluvialis</name>
    <dbReference type="NCBI Taxonomy" id="44745"/>
    <lineage>
        <taxon>Eukaryota</taxon>
        <taxon>Viridiplantae</taxon>
        <taxon>Chlorophyta</taxon>
        <taxon>core chlorophytes</taxon>
        <taxon>Chlorophyceae</taxon>
        <taxon>CS clade</taxon>
        <taxon>Chlamydomonadales</taxon>
        <taxon>Haematococcaceae</taxon>
        <taxon>Haematococcus</taxon>
    </lineage>
</organism>
<evidence type="ECO:0000256" key="1">
    <source>
        <dbReference type="SAM" id="MobiDB-lite"/>
    </source>
</evidence>
<gene>
    <name evidence="2" type="ORF">HaLaN_14793</name>
</gene>
<protein>
    <submittedName>
        <fullName evidence="2">Uncharacterized protein</fullName>
    </submittedName>
</protein>
<dbReference type="AlphaFoldDB" id="A0A699ZG57"/>
<keyword evidence="3" id="KW-1185">Reference proteome</keyword>
<feature type="compositionally biased region" description="Polar residues" evidence="1">
    <location>
        <begin position="1"/>
        <end position="18"/>
    </location>
</feature>
<dbReference type="EMBL" id="BLLF01001242">
    <property type="protein sequence ID" value="GFH18056.1"/>
    <property type="molecule type" value="Genomic_DNA"/>
</dbReference>
<proteinExistence type="predicted"/>
<feature type="region of interest" description="Disordered" evidence="1">
    <location>
        <begin position="86"/>
        <end position="113"/>
    </location>
</feature>
<comment type="caution">
    <text evidence="2">The sequence shown here is derived from an EMBL/GenBank/DDBJ whole genome shotgun (WGS) entry which is preliminary data.</text>
</comment>
<evidence type="ECO:0000313" key="2">
    <source>
        <dbReference type="EMBL" id="GFH18056.1"/>
    </source>
</evidence>
<sequence length="113" mass="12163">WSAVNGSSIHGATSSTTPAKEGLDAQSLTSLEAEAGTCAPRLPCGLLQLVHQSKEEVPSRLEALLSKGYSVSQKFNKVHPEAAKELRTAQDRTYSSSQLQPALGRHTDPTEYR</sequence>
<reference evidence="2 3" key="1">
    <citation type="submission" date="2020-02" db="EMBL/GenBank/DDBJ databases">
        <title>Draft genome sequence of Haematococcus lacustris strain NIES-144.</title>
        <authorList>
            <person name="Morimoto D."/>
            <person name="Nakagawa S."/>
            <person name="Yoshida T."/>
            <person name="Sawayama S."/>
        </authorList>
    </citation>
    <scope>NUCLEOTIDE SEQUENCE [LARGE SCALE GENOMIC DNA]</scope>
    <source>
        <strain evidence="2 3">NIES-144</strain>
    </source>
</reference>
<feature type="non-terminal residue" evidence="2">
    <location>
        <position position="113"/>
    </location>
</feature>
<dbReference type="Proteomes" id="UP000485058">
    <property type="component" value="Unassembled WGS sequence"/>
</dbReference>
<feature type="region of interest" description="Disordered" evidence="1">
    <location>
        <begin position="1"/>
        <end position="28"/>
    </location>
</feature>
<accession>A0A699ZG57</accession>
<feature type="compositionally biased region" description="Polar residues" evidence="1">
    <location>
        <begin position="91"/>
        <end position="100"/>
    </location>
</feature>